<dbReference type="InterPro" id="IPR011010">
    <property type="entry name" value="DNA_brk_join_enz"/>
</dbReference>
<dbReference type="SUPFAM" id="SSF56349">
    <property type="entry name" value="DNA breaking-rejoining enzymes"/>
    <property type="match status" value="1"/>
</dbReference>
<dbReference type="InterPro" id="IPR002104">
    <property type="entry name" value="Integrase_catalytic"/>
</dbReference>
<dbReference type="RefSeq" id="WP_083061584.1">
    <property type="nucleotide sequence ID" value="NZ_JACKVM010000014.1"/>
</dbReference>
<dbReference type="GO" id="GO:0015074">
    <property type="term" value="P:DNA integration"/>
    <property type="evidence" value="ECO:0007669"/>
    <property type="project" value="InterPro"/>
</dbReference>
<dbReference type="CDD" id="cd01189">
    <property type="entry name" value="INT_ICEBs1_C_like"/>
    <property type="match status" value="1"/>
</dbReference>
<comment type="similarity">
    <text evidence="1">Belongs to the 'phage' integrase family.</text>
</comment>
<organism evidence="7 8">
    <name type="scientific">Mycolicibacterium bacteremicum</name>
    <name type="common">Mycobacterium bacteremicum</name>
    <dbReference type="NCBI Taxonomy" id="564198"/>
    <lineage>
        <taxon>Bacteria</taxon>
        <taxon>Bacillati</taxon>
        <taxon>Actinomycetota</taxon>
        <taxon>Actinomycetes</taxon>
        <taxon>Mycobacteriales</taxon>
        <taxon>Mycobacteriaceae</taxon>
        <taxon>Mycolicibacterium</taxon>
    </lineage>
</organism>
<name>A0A1W9YQ89_MYCBA</name>
<dbReference type="PANTHER" id="PTHR30349:SF64">
    <property type="entry name" value="PROPHAGE INTEGRASE INTD-RELATED"/>
    <property type="match status" value="1"/>
</dbReference>
<dbReference type="Pfam" id="PF00589">
    <property type="entry name" value="Phage_integrase"/>
    <property type="match status" value="1"/>
</dbReference>
<evidence type="ECO:0000313" key="7">
    <source>
        <dbReference type="EMBL" id="ORA02159.1"/>
    </source>
</evidence>
<evidence type="ECO:0008006" key="9">
    <source>
        <dbReference type="Google" id="ProtNLM"/>
    </source>
</evidence>
<keyword evidence="2 4" id="KW-0238">DNA-binding</keyword>
<dbReference type="GO" id="GO:0003677">
    <property type="term" value="F:DNA binding"/>
    <property type="evidence" value="ECO:0007669"/>
    <property type="project" value="UniProtKB-UniRule"/>
</dbReference>
<protein>
    <recommendedName>
        <fullName evidence="9">Site-specific integrase</fullName>
    </recommendedName>
</protein>
<dbReference type="PROSITE" id="PS51900">
    <property type="entry name" value="CB"/>
    <property type="match status" value="1"/>
</dbReference>
<evidence type="ECO:0000256" key="4">
    <source>
        <dbReference type="PROSITE-ProRule" id="PRU01248"/>
    </source>
</evidence>
<comment type="caution">
    <text evidence="7">The sequence shown here is derived from an EMBL/GenBank/DDBJ whole genome shotgun (WGS) entry which is preliminary data.</text>
</comment>
<evidence type="ECO:0000259" key="6">
    <source>
        <dbReference type="PROSITE" id="PS51900"/>
    </source>
</evidence>
<evidence type="ECO:0000256" key="2">
    <source>
        <dbReference type="ARBA" id="ARBA00023125"/>
    </source>
</evidence>
<dbReference type="PANTHER" id="PTHR30349">
    <property type="entry name" value="PHAGE INTEGRASE-RELATED"/>
    <property type="match status" value="1"/>
</dbReference>
<evidence type="ECO:0000259" key="5">
    <source>
        <dbReference type="PROSITE" id="PS51898"/>
    </source>
</evidence>
<dbReference type="Gene3D" id="1.10.150.130">
    <property type="match status" value="1"/>
</dbReference>
<proteinExistence type="inferred from homology"/>
<dbReference type="Proteomes" id="UP000192366">
    <property type="component" value="Unassembled WGS sequence"/>
</dbReference>
<dbReference type="InterPro" id="IPR044068">
    <property type="entry name" value="CB"/>
</dbReference>
<dbReference type="AlphaFoldDB" id="A0A1W9YQ89"/>
<evidence type="ECO:0000256" key="1">
    <source>
        <dbReference type="ARBA" id="ARBA00008857"/>
    </source>
</evidence>
<dbReference type="InterPro" id="IPR013762">
    <property type="entry name" value="Integrase-like_cat_sf"/>
</dbReference>
<feature type="domain" description="Tyr recombinase" evidence="5">
    <location>
        <begin position="169"/>
        <end position="370"/>
    </location>
</feature>
<evidence type="ECO:0000256" key="3">
    <source>
        <dbReference type="ARBA" id="ARBA00023172"/>
    </source>
</evidence>
<evidence type="ECO:0000313" key="8">
    <source>
        <dbReference type="Proteomes" id="UP000192366"/>
    </source>
</evidence>
<dbReference type="STRING" id="564198.BST17_24945"/>
<gene>
    <name evidence="7" type="ORF">BST17_24945</name>
</gene>
<reference evidence="7 8" key="1">
    <citation type="submission" date="2017-02" db="EMBL/GenBank/DDBJ databases">
        <title>The new phylogeny of genus Mycobacterium.</title>
        <authorList>
            <person name="Tortoli E."/>
            <person name="Trovato A."/>
            <person name="Cirillo D.M."/>
        </authorList>
    </citation>
    <scope>NUCLEOTIDE SEQUENCE [LARGE SCALE GENOMIC DNA]</scope>
    <source>
        <strain evidence="7 8">DSM 45578</strain>
    </source>
</reference>
<dbReference type="InterPro" id="IPR010998">
    <property type="entry name" value="Integrase_recombinase_N"/>
</dbReference>
<dbReference type="EMBL" id="MVHJ01000033">
    <property type="protein sequence ID" value="ORA02159.1"/>
    <property type="molecule type" value="Genomic_DNA"/>
</dbReference>
<feature type="domain" description="Core-binding (CB)" evidence="6">
    <location>
        <begin position="66"/>
        <end position="148"/>
    </location>
</feature>
<keyword evidence="3" id="KW-0233">DNA recombination</keyword>
<keyword evidence="8" id="KW-1185">Reference proteome</keyword>
<dbReference type="InterPro" id="IPR050090">
    <property type="entry name" value="Tyrosine_recombinase_XerCD"/>
</dbReference>
<accession>A0A1W9YQ89</accession>
<dbReference type="OrthoDB" id="1822491at2"/>
<dbReference type="GO" id="GO:0006310">
    <property type="term" value="P:DNA recombination"/>
    <property type="evidence" value="ECO:0007669"/>
    <property type="project" value="UniProtKB-KW"/>
</dbReference>
<dbReference type="Gene3D" id="1.10.443.10">
    <property type="entry name" value="Intergrase catalytic core"/>
    <property type="match status" value="1"/>
</dbReference>
<sequence length="374" mass="41544">MAYVRPRERKDGSKFYSVYWRDGGRGSKQECESWETPEDAEHFKKLVDDVGGVKAREIMRIVATPRQSQTLAQYLTKHVDTLTGIQAGTKKRYEAYVRNDLHPIGSIPLTALSRSDIAAWVNTMSEKSSAKTVKNKRDFLSGALKAAVKAGVITHNPAEDVRNPRWDRKEMVFLTSAEFKLLLSEIPEYWRPLVEFLVASGCRWSEATALQPKDIDISHGTVRVTKAWKTGAGGYTMGVPKTKKSVRTINVPSRVLEQLDLSGEWVFTNSGRGLGAFADGVVRSSDSPVRIHSFHPNVWRPAIKRAEAKGLRKSPRIHDLRHTAASWLIQAGRPLTAIQQQLGHESIATTSDVYGHLDRSSGQSNAAAIDAMLA</sequence>
<dbReference type="PROSITE" id="PS51898">
    <property type="entry name" value="TYR_RECOMBINASE"/>
    <property type="match status" value="1"/>
</dbReference>